<gene>
    <name evidence="2" type="ORF">BJ958_003883</name>
</gene>
<accession>A0A852RG81</accession>
<proteinExistence type="predicted"/>
<dbReference type="AlphaFoldDB" id="A0A852RG81"/>
<keyword evidence="1" id="KW-1133">Transmembrane helix</keyword>
<protein>
    <submittedName>
        <fullName evidence="2">Uncharacterized protein</fullName>
    </submittedName>
</protein>
<comment type="caution">
    <text evidence="2">The sequence shown here is derived from an EMBL/GenBank/DDBJ whole genome shotgun (WGS) entry which is preliminary data.</text>
</comment>
<name>A0A852RG81_9ACTN</name>
<reference evidence="2 3" key="1">
    <citation type="submission" date="2020-07" db="EMBL/GenBank/DDBJ databases">
        <title>Sequencing the genomes of 1000 actinobacteria strains.</title>
        <authorList>
            <person name="Klenk H.-P."/>
        </authorList>
    </citation>
    <scope>NUCLEOTIDE SEQUENCE [LARGE SCALE GENOMIC DNA]</scope>
    <source>
        <strain evidence="2 3">DSM 19082</strain>
    </source>
</reference>
<keyword evidence="3" id="KW-1185">Reference proteome</keyword>
<sequence>MNGRTSRVAGAAVPAALLVYAGSRWLDGRDLQHGPGLWWNLGHSAFLVSWVAFAVLAVATATAPVRPRRVARGAGVATLAGIGAFTWVSLADLFPGWPELPDPLRVTGPLLFLGGLVVLLAVTARARGRGPWLAFPLLALAAAVVVSADLDLLAVSAVLFGVALVPAWHGLGQQPVGASAPASDRSASGATR</sequence>
<feature type="transmembrane region" description="Helical" evidence="1">
    <location>
        <begin position="70"/>
        <end position="90"/>
    </location>
</feature>
<feature type="transmembrane region" description="Helical" evidence="1">
    <location>
        <begin position="138"/>
        <end position="165"/>
    </location>
</feature>
<keyword evidence="1" id="KW-0812">Transmembrane</keyword>
<evidence type="ECO:0000313" key="2">
    <source>
        <dbReference type="EMBL" id="NYD32337.1"/>
    </source>
</evidence>
<evidence type="ECO:0000256" key="1">
    <source>
        <dbReference type="SAM" id="Phobius"/>
    </source>
</evidence>
<dbReference type="EMBL" id="JACCBF010000001">
    <property type="protein sequence ID" value="NYD32337.1"/>
    <property type="molecule type" value="Genomic_DNA"/>
</dbReference>
<dbReference type="RefSeq" id="WP_179728532.1">
    <property type="nucleotide sequence ID" value="NZ_BAABEF010000001.1"/>
</dbReference>
<feature type="transmembrane region" description="Helical" evidence="1">
    <location>
        <begin position="110"/>
        <end position="126"/>
    </location>
</feature>
<keyword evidence="1" id="KW-0472">Membrane</keyword>
<evidence type="ECO:0000313" key="3">
    <source>
        <dbReference type="Proteomes" id="UP000582231"/>
    </source>
</evidence>
<organism evidence="2 3">
    <name type="scientific">Nocardioides kongjuensis</name>
    <dbReference type="NCBI Taxonomy" id="349522"/>
    <lineage>
        <taxon>Bacteria</taxon>
        <taxon>Bacillati</taxon>
        <taxon>Actinomycetota</taxon>
        <taxon>Actinomycetes</taxon>
        <taxon>Propionibacteriales</taxon>
        <taxon>Nocardioidaceae</taxon>
        <taxon>Nocardioides</taxon>
    </lineage>
</organism>
<feature type="transmembrane region" description="Helical" evidence="1">
    <location>
        <begin position="37"/>
        <end position="58"/>
    </location>
</feature>
<dbReference type="Proteomes" id="UP000582231">
    <property type="component" value="Unassembled WGS sequence"/>
</dbReference>